<reference evidence="3" key="1">
    <citation type="journal article" date="2023" name="Mol. Phylogenet. Evol.">
        <title>Genome-scale phylogeny and comparative genomics of the fungal order Sordariales.</title>
        <authorList>
            <person name="Hensen N."/>
            <person name="Bonometti L."/>
            <person name="Westerberg I."/>
            <person name="Brannstrom I.O."/>
            <person name="Guillou S."/>
            <person name="Cros-Aarteil S."/>
            <person name="Calhoun S."/>
            <person name="Haridas S."/>
            <person name="Kuo A."/>
            <person name="Mondo S."/>
            <person name="Pangilinan J."/>
            <person name="Riley R."/>
            <person name="LaButti K."/>
            <person name="Andreopoulos B."/>
            <person name="Lipzen A."/>
            <person name="Chen C."/>
            <person name="Yan M."/>
            <person name="Daum C."/>
            <person name="Ng V."/>
            <person name="Clum A."/>
            <person name="Steindorff A."/>
            <person name="Ohm R.A."/>
            <person name="Martin F."/>
            <person name="Silar P."/>
            <person name="Natvig D.O."/>
            <person name="Lalanne C."/>
            <person name="Gautier V."/>
            <person name="Ament-Velasquez S.L."/>
            <person name="Kruys A."/>
            <person name="Hutchinson M.I."/>
            <person name="Powell A.J."/>
            <person name="Barry K."/>
            <person name="Miller A.N."/>
            <person name="Grigoriev I.V."/>
            <person name="Debuchy R."/>
            <person name="Gladieux P."/>
            <person name="Hiltunen Thoren M."/>
            <person name="Johannesson H."/>
        </authorList>
    </citation>
    <scope>NUCLEOTIDE SEQUENCE</scope>
    <source>
        <strain evidence="3">PSN324</strain>
    </source>
</reference>
<sequence length="185" mass="19842">MATAVTAASAFVEARQGRVVTQIITRASTTLTALVTLGDPTAASSSAPTHPPPPPPAPVATTRSTHPPNSGLTPGQLGALLGSILGFFALVVVLCCCLACRRRPRAAEPADDSRSEMTESEAEMRYTTRFTQRWNGPIYGWGYGPRRTDAGFTTVPPPARFPPTPRYTPYTQSPYPQIDGVRRFP</sequence>
<feature type="compositionally biased region" description="Pro residues" evidence="1">
    <location>
        <begin position="49"/>
        <end position="58"/>
    </location>
</feature>
<dbReference type="Proteomes" id="UP001321749">
    <property type="component" value="Unassembled WGS sequence"/>
</dbReference>
<feature type="compositionally biased region" description="Low complexity" evidence="1">
    <location>
        <begin position="167"/>
        <end position="176"/>
    </location>
</feature>
<protein>
    <submittedName>
        <fullName evidence="3">Uncharacterized protein</fullName>
    </submittedName>
</protein>
<organism evidence="3 4">
    <name type="scientific">Cladorrhinum samala</name>
    <dbReference type="NCBI Taxonomy" id="585594"/>
    <lineage>
        <taxon>Eukaryota</taxon>
        <taxon>Fungi</taxon>
        <taxon>Dikarya</taxon>
        <taxon>Ascomycota</taxon>
        <taxon>Pezizomycotina</taxon>
        <taxon>Sordariomycetes</taxon>
        <taxon>Sordariomycetidae</taxon>
        <taxon>Sordariales</taxon>
        <taxon>Podosporaceae</taxon>
        <taxon>Cladorrhinum</taxon>
    </lineage>
</organism>
<evidence type="ECO:0000256" key="2">
    <source>
        <dbReference type="SAM" id="Phobius"/>
    </source>
</evidence>
<gene>
    <name evidence="3" type="ORF">QBC42DRAFT_329803</name>
</gene>
<keyword evidence="2" id="KW-0472">Membrane</keyword>
<evidence type="ECO:0000256" key="1">
    <source>
        <dbReference type="SAM" id="MobiDB-lite"/>
    </source>
</evidence>
<keyword evidence="4" id="KW-1185">Reference proteome</keyword>
<proteinExistence type="predicted"/>
<keyword evidence="2" id="KW-0812">Transmembrane</keyword>
<dbReference type="EMBL" id="MU864990">
    <property type="protein sequence ID" value="KAK4461468.1"/>
    <property type="molecule type" value="Genomic_DNA"/>
</dbReference>
<feature type="region of interest" description="Disordered" evidence="1">
    <location>
        <begin position="40"/>
        <end position="71"/>
    </location>
</feature>
<keyword evidence="2" id="KW-1133">Transmembrane helix</keyword>
<feature type="transmembrane region" description="Helical" evidence="2">
    <location>
        <begin position="77"/>
        <end position="100"/>
    </location>
</feature>
<reference evidence="3" key="2">
    <citation type="submission" date="2023-06" db="EMBL/GenBank/DDBJ databases">
        <authorList>
            <consortium name="Lawrence Berkeley National Laboratory"/>
            <person name="Mondo S.J."/>
            <person name="Hensen N."/>
            <person name="Bonometti L."/>
            <person name="Westerberg I."/>
            <person name="Brannstrom I.O."/>
            <person name="Guillou S."/>
            <person name="Cros-Aarteil S."/>
            <person name="Calhoun S."/>
            <person name="Haridas S."/>
            <person name="Kuo A."/>
            <person name="Pangilinan J."/>
            <person name="Riley R."/>
            <person name="Labutti K."/>
            <person name="Andreopoulos B."/>
            <person name="Lipzen A."/>
            <person name="Chen C."/>
            <person name="Yanf M."/>
            <person name="Daum C."/>
            <person name="Ng V."/>
            <person name="Clum A."/>
            <person name="Steindorff A."/>
            <person name="Ohm R."/>
            <person name="Martin F."/>
            <person name="Silar P."/>
            <person name="Natvig D."/>
            <person name="Lalanne C."/>
            <person name="Gautier V."/>
            <person name="Ament-Velasquez S.L."/>
            <person name="Kruys A."/>
            <person name="Hutchinson M.I."/>
            <person name="Powell A.J."/>
            <person name="Barry K."/>
            <person name="Miller A.N."/>
            <person name="Grigoriev I.V."/>
            <person name="Debuchy R."/>
            <person name="Gladieux P."/>
            <person name="Thoren M.H."/>
            <person name="Johannesson H."/>
        </authorList>
    </citation>
    <scope>NUCLEOTIDE SEQUENCE</scope>
    <source>
        <strain evidence="3">PSN324</strain>
    </source>
</reference>
<name>A0AAV9HM86_9PEZI</name>
<comment type="caution">
    <text evidence="3">The sequence shown here is derived from an EMBL/GenBank/DDBJ whole genome shotgun (WGS) entry which is preliminary data.</text>
</comment>
<feature type="compositionally biased region" description="Pro residues" evidence="1">
    <location>
        <begin position="155"/>
        <end position="166"/>
    </location>
</feature>
<dbReference type="AlphaFoldDB" id="A0AAV9HM86"/>
<feature type="region of interest" description="Disordered" evidence="1">
    <location>
        <begin position="150"/>
        <end position="185"/>
    </location>
</feature>
<accession>A0AAV9HM86</accession>
<evidence type="ECO:0000313" key="4">
    <source>
        <dbReference type="Proteomes" id="UP001321749"/>
    </source>
</evidence>
<evidence type="ECO:0000313" key="3">
    <source>
        <dbReference type="EMBL" id="KAK4461468.1"/>
    </source>
</evidence>